<comment type="catalytic activity">
    <reaction evidence="7">
        <text>Hydrolysis of proteins with broad specificity for peptide bonds, and a preference for a large uncharged residue in P1. Hydrolyzes peptide amides.</text>
        <dbReference type="EC" id="3.4.21.62"/>
    </reaction>
</comment>
<evidence type="ECO:0000256" key="5">
    <source>
        <dbReference type="ARBA" id="ARBA00022837"/>
    </source>
</evidence>
<dbReference type="SUPFAM" id="SSF54897">
    <property type="entry name" value="Protease propeptides/inhibitors"/>
    <property type="match status" value="1"/>
</dbReference>
<feature type="chain" id="PRO_5004841350" description="subtilisin" evidence="11">
    <location>
        <begin position="20"/>
        <end position="637"/>
    </location>
</feature>
<name>W4GSZ6_APHAT</name>
<proteinExistence type="predicted"/>
<dbReference type="OrthoDB" id="2919105at2759"/>
<keyword evidence="2 9" id="KW-0479">Metal-binding</keyword>
<dbReference type="GO" id="GO:0004252">
    <property type="term" value="F:serine-type endopeptidase activity"/>
    <property type="evidence" value="ECO:0007669"/>
    <property type="project" value="UniProtKB-UniRule"/>
</dbReference>
<feature type="binding site" evidence="9">
    <location>
        <position position="550"/>
    </location>
    <ligand>
        <name>Ca(2+)</name>
        <dbReference type="ChEBI" id="CHEBI:29108"/>
    </ligand>
</feature>
<dbReference type="GO" id="GO:0006508">
    <property type="term" value="P:proteolysis"/>
    <property type="evidence" value="ECO:0007669"/>
    <property type="project" value="UniProtKB-KW"/>
</dbReference>
<dbReference type="InterPro" id="IPR030400">
    <property type="entry name" value="Sedolisin_dom"/>
</dbReference>
<dbReference type="AlphaFoldDB" id="W4GSZ6"/>
<feature type="active site" description="Charge relay system" evidence="9">
    <location>
        <position position="478"/>
    </location>
</feature>
<evidence type="ECO:0000256" key="10">
    <source>
        <dbReference type="SAM" id="Phobius"/>
    </source>
</evidence>
<evidence type="ECO:0000256" key="8">
    <source>
        <dbReference type="ARBA" id="ARBA00023619"/>
    </source>
</evidence>
<feature type="active site" description="Charge relay system" evidence="9">
    <location>
        <position position="258"/>
    </location>
</feature>
<keyword evidence="5 9" id="KW-0106">Calcium</keyword>
<dbReference type="SMART" id="SM00944">
    <property type="entry name" value="Pro-kuma_activ"/>
    <property type="match status" value="1"/>
</dbReference>
<dbReference type="PROSITE" id="PS51695">
    <property type="entry name" value="SEDOLISIN"/>
    <property type="match status" value="1"/>
</dbReference>
<dbReference type="RefSeq" id="XP_009828826.1">
    <property type="nucleotide sequence ID" value="XM_009830524.1"/>
</dbReference>
<feature type="binding site" evidence="9">
    <location>
        <position position="523"/>
    </location>
    <ligand>
        <name>Ca(2+)</name>
        <dbReference type="ChEBI" id="CHEBI:29108"/>
    </ligand>
</feature>
<evidence type="ECO:0000256" key="4">
    <source>
        <dbReference type="ARBA" id="ARBA00022825"/>
    </source>
</evidence>
<organism evidence="13">
    <name type="scientific">Aphanomyces astaci</name>
    <name type="common">Crayfish plague agent</name>
    <dbReference type="NCBI Taxonomy" id="112090"/>
    <lineage>
        <taxon>Eukaryota</taxon>
        <taxon>Sar</taxon>
        <taxon>Stramenopiles</taxon>
        <taxon>Oomycota</taxon>
        <taxon>Saprolegniomycetes</taxon>
        <taxon>Saprolegniales</taxon>
        <taxon>Verrucalvaceae</taxon>
        <taxon>Aphanomyces</taxon>
    </lineage>
</organism>
<keyword evidence="6" id="KW-0865">Zymogen</keyword>
<dbReference type="GO" id="GO:0046872">
    <property type="term" value="F:metal ion binding"/>
    <property type="evidence" value="ECO:0007669"/>
    <property type="project" value="UniProtKB-UniRule"/>
</dbReference>
<keyword evidence="3 9" id="KW-0378">Hydrolase</keyword>
<keyword evidence="11" id="KW-0732">Signal</keyword>
<evidence type="ECO:0000313" key="13">
    <source>
        <dbReference type="EMBL" id="ETV82089.1"/>
    </source>
</evidence>
<feature type="signal peptide" evidence="11">
    <location>
        <begin position="1"/>
        <end position="19"/>
    </location>
</feature>
<feature type="active site" description="Charge relay system" evidence="9">
    <location>
        <position position="254"/>
    </location>
</feature>
<evidence type="ECO:0000256" key="11">
    <source>
        <dbReference type="SAM" id="SignalP"/>
    </source>
</evidence>
<dbReference type="PANTHER" id="PTHR14218:SF15">
    <property type="entry name" value="TRIPEPTIDYL-PEPTIDASE 1"/>
    <property type="match status" value="1"/>
</dbReference>
<accession>W4GSZ6</accession>
<feature type="transmembrane region" description="Helical" evidence="10">
    <location>
        <begin position="596"/>
        <end position="616"/>
    </location>
</feature>
<dbReference type="GeneID" id="20807596"/>
<sequence>MRGLGHLVATLISSSVALAASVQWRPIGPADKDSTVTLGFALRAASPGALDDALAAIADIHTPMYGRYIADVSALVRPSDVAVAFIESFLHAHNISRSKHGDYIRVAMPVAAAEALFHTELFEYAHEGHPDRRIVRPSGSYQLPSNVKPHVLLVDGLDAFPTLFQAQAHAKATAAGEASSTSVEAIQRAYDLPSGLDASDPRNAIVIGAFLKETFNQRDIESFEARNKQAPSSAFHGPQPVHCIGDGLGVGTGEASLDTQLVTALTQSQHATVLCYNANRVPSQAFDDSNQEPFLAFMQEVNAMDPPPAVVSISYADDECALPPAYVAAVDAEFKKAGVRGTTVVVSSGDNGVVGSTLLGFCGTPACSRYQPQYPASSPYVLSVGATKFGDASTGEVGLSTENGGAITTGSGFSGYINRSQVAISFQEALVESAVARLPPDAMAKFNSFGRAYPDVVAVGHNVGVFVNGGIQQTDGTSVSAPVVASLLAHVNKFRLDHGNPPLGYVVPYLYKLFAVCPQVFGDISTGCNKCGGYGQVCCADGFHADVGYDLLTGLGTLQYGAWVANMEACEAKMHPSAMLFDTSFSTRIDGDKGNWMLVASVGGVLVVVMIGLLAVHRRHRTTQNNICDTAHYVFIK</sequence>
<evidence type="ECO:0000256" key="1">
    <source>
        <dbReference type="ARBA" id="ARBA00022670"/>
    </source>
</evidence>
<evidence type="ECO:0000256" key="2">
    <source>
        <dbReference type="ARBA" id="ARBA00022723"/>
    </source>
</evidence>
<keyword evidence="10" id="KW-0472">Membrane</keyword>
<gene>
    <name evidence="13" type="ORF">H257_05600</name>
</gene>
<dbReference type="InterPro" id="IPR050819">
    <property type="entry name" value="Tripeptidyl-peptidase_I"/>
</dbReference>
<dbReference type="InterPro" id="IPR015366">
    <property type="entry name" value="S53_propep"/>
</dbReference>
<dbReference type="InterPro" id="IPR036852">
    <property type="entry name" value="Peptidase_S8/S53_dom_sf"/>
</dbReference>
<evidence type="ECO:0000256" key="3">
    <source>
        <dbReference type="ARBA" id="ARBA00022801"/>
    </source>
</evidence>
<evidence type="ECO:0000259" key="12">
    <source>
        <dbReference type="PROSITE" id="PS51695"/>
    </source>
</evidence>
<dbReference type="Pfam" id="PF00082">
    <property type="entry name" value="Peptidase_S8"/>
    <property type="match status" value="1"/>
</dbReference>
<dbReference type="SUPFAM" id="SSF52743">
    <property type="entry name" value="Subtilisin-like"/>
    <property type="match status" value="1"/>
</dbReference>
<evidence type="ECO:0000256" key="7">
    <source>
        <dbReference type="ARBA" id="ARBA00023529"/>
    </source>
</evidence>
<evidence type="ECO:0000256" key="6">
    <source>
        <dbReference type="ARBA" id="ARBA00023145"/>
    </source>
</evidence>
<dbReference type="InterPro" id="IPR000209">
    <property type="entry name" value="Peptidase_S8/S53_dom"/>
</dbReference>
<comment type="cofactor">
    <cofactor evidence="9">
        <name>Ca(2+)</name>
        <dbReference type="ChEBI" id="CHEBI:29108"/>
    </cofactor>
    <text evidence="9">Binds 1 Ca(2+) ion per subunit.</text>
</comment>
<dbReference type="Pfam" id="PF09286">
    <property type="entry name" value="Pro-kuma_activ"/>
    <property type="match status" value="1"/>
</dbReference>
<reference evidence="13" key="1">
    <citation type="submission" date="2013-12" db="EMBL/GenBank/DDBJ databases">
        <title>The Genome Sequence of Aphanomyces astaci APO3.</title>
        <authorList>
            <consortium name="The Broad Institute Genomics Platform"/>
            <person name="Russ C."/>
            <person name="Tyler B."/>
            <person name="van West P."/>
            <person name="Dieguez-Uribeondo J."/>
            <person name="Young S.K."/>
            <person name="Zeng Q."/>
            <person name="Gargeya S."/>
            <person name="Fitzgerald M."/>
            <person name="Abouelleil A."/>
            <person name="Alvarado L."/>
            <person name="Chapman S.B."/>
            <person name="Gainer-Dewar J."/>
            <person name="Goldberg J."/>
            <person name="Griggs A."/>
            <person name="Gujja S."/>
            <person name="Hansen M."/>
            <person name="Howarth C."/>
            <person name="Imamovic A."/>
            <person name="Ireland A."/>
            <person name="Larimer J."/>
            <person name="McCowan C."/>
            <person name="Murphy C."/>
            <person name="Pearson M."/>
            <person name="Poon T.W."/>
            <person name="Priest M."/>
            <person name="Roberts A."/>
            <person name="Saif S."/>
            <person name="Shea T."/>
            <person name="Sykes S."/>
            <person name="Wortman J."/>
            <person name="Nusbaum C."/>
            <person name="Birren B."/>
        </authorList>
    </citation>
    <scope>NUCLEOTIDE SEQUENCE [LARGE SCALE GENOMIC DNA]</scope>
    <source>
        <strain evidence="13">APO3</strain>
    </source>
</reference>
<protein>
    <recommendedName>
        <fullName evidence="8">subtilisin</fullName>
        <ecNumber evidence="8">3.4.21.62</ecNumber>
    </recommendedName>
</protein>
<evidence type="ECO:0000256" key="9">
    <source>
        <dbReference type="PROSITE-ProRule" id="PRU01032"/>
    </source>
</evidence>
<feature type="binding site" evidence="9">
    <location>
        <position position="524"/>
    </location>
    <ligand>
        <name>Ca(2+)</name>
        <dbReference type="ChEBI" id="CHEBI:29108"/>
    </ligand>
</feature>
<dbReference type="GO" id="GO:0008240">
    <property type="term" value="F:tripeptidyl-peptidase activity"/>
    <property type="evidence" value="ECO:0007669"/>
    <property type="project" value="TreeGrafter"/>
</dbReference>
<keyword evidence="4 9" id="KW-0720">Serine protease</keyword>
<dbReference type="PANTHER" id="PTHR14218">
    <property type="entry name" value="PROTEASE S8 TRIPEPTIDYL PEPTIDASE I CLN2"/>
    <property type="match status" value="1"/>
</dbReference>
<keyword evidence="10" id="KW-0812">Transmembrane</keyword>
<dbReference type="CDD" id="cd04056">
    <property type="entry name" value="Peptidases_S53"/>
    <property type="match status" value="1"/>
</dbReference>
<feature type="binding site" evidence="9">
    <location>
        <position position="548"/>
    </location>
    <ligand>
        <name>Ca(2+)</name>
        <dbReference type="ChEBI" id="CHEBI:29108"/>
    </ligand>
</feature>
<keyword evidence="10" id="KW-1133">Transmembrane helix</keyword>
<dbReference type="CDD" id="cd11377">
    <property type="entry name" value="Pro-peptidase_S53"/>
    <property type="match status" value="1"/>
</dbReference>
<dbReference type="VEuPathDB" id="FungiDB:H257_05600"/>
<dbReference type="Gene3D" id="3.40.50.200">
    <property type="entry name" value="Peptidase S8/S53 domain"/>
    <property type="match status" value="1"/>
</dbReference>
<keyword evidence="1 9" id="KW-0645">Protease</keyword>
<dbReference type="STRING" id="112090.W4GSZ6"/>
<dbReference type="EC" id="3.4.21.62" evidence="8"/>
<dbReference type="EMBL" id="KI913123">
    <property type="protein sequence ID" value="ETV82089.1"/>
    <property type="molecule type" value="Genomic_DNA"/>
</dbReference>
<feature type="domain" description="Peptidase S53" evidence="12">
    <location>
        <begin position="180"/>
        <end position="570"/>
    </location>
</feature>